<dbReference type="EMBL" id="JACHGW010000001">
    <property type="protein sequence ID" value="MBB6049779.1"/>
    <property type="molecule type" value="Genomic_DNA"/>
</dbReference>
<dbReference type="Pfam" id="PF13490">
    <property type="entry name" value="zf-HC2"/>
    <property type="match status" value="1"/>
</dbReference>
<name>A0A7W9SPE8_ARMRO</name>
<evidence type="ECO:0000259" key="1">
    <source>
        <dbReference type="Pfam" id="PF13490"/>
    </source>
</evidence>
<dbReference type="Gene3D" id="1.10.10.1320">
    <property type="entry name" value="Anti-sigma factor, zinc-finger domain"/>
    <property type="match status" value="1"/>
</dbReference>
<dbReference type="AlphaFoldDB" id="A0A7W9SPE8"/>
<feature type="domain" description="Putative zinc-finger" evidence="1">
    <location>
        <begin position="2"/>
        <end position="23"/>
    </location>
</feature>
<keyword evidence="3" id="KW-1185">Reference proteome</keyword>
<proteinExistence type="predicted"/>
<gene>
    <name evidence="2" type="ORF">HNQ39_001541</name>
</gene>
<protein>
    <recommendedName>
        <fullName evidence="1">Putative zinc-finger domain-containing protein</fullName>
    </recommendedName>
</protein>
<accession>A0A7W9SPE8</accession>
<evidence type="ECO:0000313" key="3">
    <source>
        <dbReference type="Proteomes" id="UP000520814"/>
    </source>
</evidence>
<reference evidence="2 3" key="1">
    <citation type="submission" date="2020-08" db="EMBL/GenBank/DDBJ databases">
        <title>Genomic Encyclopedia of Type Strains, Phase IV (KMG-IV): sequencing the most valuable type-strain genomes for metagenomic binning, comparative biology and taxonomic classification.</title>
        <authorList>
            <person name="Goeker M."/>
        </authorList>
    </citation>
    <scope>NUCLEOTIDE SEQUENCE [LARGE SCALE GENOMIC DNA]</scope>
    <source>
        <strain evidence="2 3">DSM 23562</strain>
    </source>
</reference>
<comment type="caution">
    <text evidence="2">The sequence shown here is derived from an EMBL/GenBank/DDBJ whole genome shotgun (WGS) entry which is preliminary data.</text>
</comment>
<dbReference type="InterPro" id="IPR027383">
    <property type="entry name" value="Znf_put"/>
</dbReference>
<evidence type="ECO:0000313" key="2">
    <source>
        <dbReference type="EMBL" id="MBB6049779.1"/>
    </source>
</evidence>
<dbReference type="Proteomes" id="UP000520814">
    <property type="component" value="Unassembled WGS sequence"/>
</dbReference>
<sequence length="186" mass="20373">MDSELSPDEREGVQSHLDSCAACTVEYRALAETKRALASLGARVSREEIERLLQTDVGETVRRYANMPVSPRTITAAILSVIGLCAVTARLTTRESRRGTPLSEGGYLVIQPDTPQATMAFSVLEVSSHQHLLASQNNIAETCYVVPAESSVLRPAIYCGTVYALPTPPPQTNRHRFYFQASFTTQ</sequence>
<organism evidence="2 3">
    <name type="scientific">Armatimonas rosea</name>
    <dbReference type="NCBI Taxonomy" id="685828"/>
    <lineage>
        <taxon>Bacteria</taxon>
        <taxon>Bacillati</taxon>
        <taxon>Armatimonadota</taxon>
        <taxon>Armatimonadia</taxon>
        <taxon>Armatimonadales</taxon>
        <taxon>Armatimonadaceae</taxon>
        <taxon>Armatimonas</taxon>
    </lineage>
</organism>
<dbReference type="InterPro" id="IPR041916">
    <property type="entry name" value="Anti_sigma_zinc_sf"/>
</dbReference>